<dbReference type="InterPro" id="IPR002577">
    <property type="entry name" value="HTH_HxlR"/>
</dbReference>
<sequence length="132" mass="15160">MPQRSSCPISNVLDLVGDKWSLLVLRDLIFFGKSTYSELQTSDERMATNILSSRLEQLERDGLISKRADANDKRRKVYALTQAGKDMLPLLLEMIVWSSKYAPDTNLPKQLLNRLKNDREKVISELMEKMAD</sequence>
<dbReference type="InterPro" id="IPR036388">
    <property type="entry name" value="WH-like_DNA-bd_sf"/>
</dbReference>
<dbReference type="SUPFAM" id="SSF46785">
    <property type="entry name" value="Winged helix' DNA-binding domain"/>
    <property type="match status" value="1"/>
</dbReference>
<dbReference type="PANTHER" id="PTHR33204:SF37">
    <property type="entry name" value="HTH-TYPE TRANSCRIPTIONAL REGULATOR YODB"/>
    <property type="match status" value="1"/>
</dbReference>
<evidence type="ECO:0000313" key="5">
    <source>
        <dbReference type="EMBL" id="QSX38233.1"/>
    </source>
</evidence>
<keyword evidence="2" id="KW-0238">DNA-binding</keyword>
<protein>
    <submittedName>
        <fullName evidence="5">Helix-turn-helix transcriptional regulator</fullName>
    </submittedName>
</protein>
<dbReference type="Pfam" id="PF01638">
    <property type="entry name" value="HxlR"/>
    <property type="match status" value="1"/>
</dbReference>
<keyword evidence="1" id="KW-0805">Transcription regulation</keyword>
<dbReference type="Proteomes" id="UP000663207">
    <property type="component" value="Chromosome"/>
</dbReference>
<keyword evidence="3" id="KW-0804">Transcription</keyword>
<dbReference type="Gene3D" id="1.10.10.10">
    <property type="entry name" value="Winged helix-like DNA-binding domain superfamily/Winged helix DNA-binding domain"/>
    <property type="match status" value="1"/>
</dbReference>
<evidence type="ECO:0000256" key="2">
    <source>
        <dbReference type="ARBA" id="ARBA00023125"/>
    </source>
</evidence>
<evidence type="ECO:0000313" key="6">
    <source>
        <dbReference type="Proteomes" id="UP000663207"/>
    </source>
</evidence>
<accession>A0ABX7R560</accession>
<dbReference type="PROSITE" id="PS51118">
    <property type="entry name" value="HTH_HXLR"/>
    <property type="match status" value="1"/>
</dbReference>
<dbReference type="InterPro" id="IPR036390">
    <property type="entry name" value="WH_DNA-bd_sf"/>
</dbReference>
<dbReference type="RefSeq" id="WP_207381344.1">
    <property type="nucleotide sequence ID" value="NZ_CP071502.1"/>
</dbReference>
<evidence type="ECO:0000256" key="3">
    <source>
        <dbReference type="ARBA" id="ARBA00023163"/>
    </source>
</evidence>
<evidence type="ECO:0000259" key="4">
    <source>
        <dbReference type="PROSITE" id="PS51118"/>
    </source>
</evidence>
<organism evidence="5 6">
    <name type="scientific">Shewanella sedimentimangrovi</name>
    <dbReference type="NCBI Taxonomy" id="2814293"/>
    <lineage>
        <taxon>Bacteria</taxon>
        <taxon>Pseudomonadati</taxon>
        <taxon>Pseudomonadota</taxon>
        <taxon>Gammaproteobacteria</taxon>
        <taxon>Alteromonadales</taxon>
        <taxon>Shewanellaceae</taxon>
        <taxon>Shewanella</taxon>
    </lineage>
</organism>
<reference evidence="5 6" key="1">
    <citation type="submission" date="2021-03" db="EMBL/GenBank/DDBJ databases">
        <title>Novel species identification of genus Shewanella.</title>
        <authorList>
            <person name="Liu G."/>
            <person name="Zhang Q."/>
        </authorList>
    </citation>
    <scope>NUCLEOTIDE SEQUENCE [LARGE SCALE GENOMIC DNA]</scope>
    <source>
        <strain evidence="5 6">FJAT-52962</strain>
    </source>
</reference>
<gene>
    <name evidence="5" type="ORF">JYB85_05250</name>
</gene>
<feature type="domain" description="HTH hxlR-type" evidence="4">
    <location>
        <begin position="7"/>
        <end position="106"/>
    </location>
</feature>
<proteinExistence type="predicted"/>
<dbReference type="PANTHER" id="PTHR33204">
    <property type="entry name" value="TRANSCRIPTIONAL REGULATOR, MARR FAMILY"/>
    <property type="match status" value="1"/>
</dbReference>
<dbReference type="EMBL" id="CP071502">
    <property type="protein sequence ID" value="QSX38233.1"/>
    <property type="molecule type" value="Genomic_DNA"/>
</dbReference>
<name>A0ABX7R560_9GAMM</name>
<keyword evidence="6" id="KW-1185">Reference proteome</keyword>
<evidence type="ECO:0000256" key="1">
    <source>
        <dbReference type="ARBA" id="ARBA00023015"/>
    </source>
</evidence>